<evidence type="ECO:0000256" key="1">
    <source>
        <dbReference type="SAM" id="Phobius"/>
    </source>
</evidence>
<feature type="transmembrane region" description="Helical" evidence="1">
    <location>
        <begin position="15"/>
        <end position="40"/>
    </location>
</feature>
<keyword evidence="1" id="KW-1133">Transmembrane helix</keyword>
<keyword evidence="1" id="KW-0472">Membrane</keyword>
<sequence>MAVCGKSPRWPITGIPALIIALMISGSLPSSFTASAPALISRSEFATASASFSYDLFGRSATIRAFCLPLLTAFVNSTISSMVTGAVFS</sequence>
<dbReference type="AlphaFoldDB" id="B3TAW5"/>
<dbReference type="GO" id="GO:0032259">
    <property type="term" value="P:methylation"/>
    <property type="evidence" value="ECO:0007669"/>
    <property type="project" value="UniProtKB-KW"/>
</dbReference>
<evidence type="ECO:0000313" key="2">
    <source>
        <dbReference type="EMBL" id="ABZ09724.1"/>
    </source>
</evidence>
<gene>
    <name evidence="2" type="ORF">ALOHA_HF4000APKG8G15ctg1g63</name>
</gene>
<keyword evidence="2" id="KW-0808">Transferase</keyword>
<reference evidence="2" key="1">
    <citation type="journal article" date="2008" name="ISME J.">
        <title>Genomic patterns of recombination, clonal divergence and environment in marine microbial populations.</title>
        <authorList>
            <person name="Konstantinidis K.T."/>
            <person name="Delong E.F."/>
        </authorList>
    </citation>
    <scope>NUCLEOTIDE SEQUENCE</scope>
</reference>
<organism evidence="2">
    <name type="scientific">uncultured marine crenarchaeote HF4000_APKG8G15</name>
    <dbReference type="NCBI Taxonomy" id="455605"/>
    <lineage>
        <taxon>Archaea</taxon>
        <taxon>Nitrososphaerota</taxon>
        <taxon>Nitrososphaeria</taxon>
        <taxon>Nitrosopumilales</taxon>
        <taxon>environmental samples</taxon>
    </lineage>
</organism>
<name>B3TAW5_9ARCH</name>
<protein>
    <submittedName>
        <fullName evidence="2">Putative Ketopantoate hydroxymethyltransferase</fullName>
    </submittedName>
</protein>
<feature type="transmembrane region" description="Helical" evidence="1">
    <location>
        <begin position="61"/>
        <end position="88"/>
    </location>
</feature>
<keyword evidence="2" id="KW-0489">Methyltransferase</keyword>
<keyword evidence="1" id="KW-0812">Transmembrane</keyword>
<dbReference type="EMBL" id="EU016656">
    <property type="protein sequence ID" value="ABZ09724.1"/>
    <property type="molecule type" value="Genomic_DNA"/>
</dbReference>
<dbReference type="GO" id="GO:0008168">
    <property type="term" value="F:methyltransferase activity"/>
    <property type="evidence" value="ECO:0007669"/>
    <property type="project" value="UniProtKB-KW"/>
</dbReference>
<proteinExistence type="predicted"/>
<accession>B3TAW5</accession>